<dbReference type="EMBL" id="JBBWRZ010000005">
    <property type="protein sequence ID" value="KAK8235778.1"/>
    <property type="molecule type" value="Genomic_DNA"/>
</dbReference>
<evidence type="ECO:0000256" key="1">
    <source>
        <dbReference type="SAM" id="MobiDB-lite"/>
    </source>
</evidence>
<reference evidence="2 3" key="1">
    <citation type="submission" date="2024-04" db="EMBL/GenBank/DDBJ databases">
        <title>Phyllosticta paracitricarpa is synonymous to the EU quarantine fungus P. citricarpa based on phylogenomic analyses.</title>
        <authorList>
            <consortium name="Lawrence Berkeley National Laboratory"/>
            <person name="Van Ingen-Buijs V.A."/>
            <person name="Van Westerhoven A.C."/>
            <person name="Haridas S."/>
            <person name="Skiadas P."/>
            <person name="Martin F."/>
            <person name="Groenewald J.Z."/>
            <person name="Crous P.W."/>
            <person name="Seidl M.F."/>
        </authorList>
    </citation>
    <scope>NUCLEOTIDE SEQUENCE [LARGE SCALE GENOMIC DNA]</scope>
    <source>
        <strain evidence="2 3">CBS 123374</strain>
    </source>
</reference>
<feature type="compositionally biased region" description="Basic residues" evidence="1">
    <location>
        <begin position="154"/>
        <end position="187"/>
    </location>
</feature>
<protein>
    <recommendedName>
        <fullName evidence="4">Secreted protein</fullName>
    </recommendedName>
</protein>
<sequence>MSTKLWCPKVGWCLWERSNRQAAKFKATVVLLSWSIVGSLQAGRTSERGVRGRNLYRWLTGPRRVHSHVKIKKGMPPRTFWAKQARVPQPRMADESLFQQRPQSQCEPSEAKGCTFFFFLCRSICRNASQQETDSARSRILGARRFGEVGQQGRQRRRSTKCRAGATRHRKSRASRRRLGGRRVKLT</sequence>
<gene>
    <name evidence="2" type="ORF">HDK90DRAFT_485732</name>
</gene>
<dbReference type="Proteomes" id="UP001492380">
    <property type="component" value="Unassembled WGS sequence"/>
</dbReference>
<evidence type="ECO:0000313" key="3">
    <source>
        <dbReference type="Proteomes" id="UP001492380"/>
    </source>
</evidence>
<evidence type="ECO:0008006" key="4">
    <source>
        <dbReference type="Google" id="ProtNLM"/>
    </source>
</evidence>
<evidence type="ECO:0000313" key="2">
    <source>
        <dbReference type="EMBL" id="KAK8235778.1"/>
    </source>
</evidence>
<accession>A0ABR1YQQ9</accession>
<keyword evidence="3" id="KW-1185">Reference proteome</keyword>
<proteinExistence type="predicted"/>
<feature type="region of interest" description="Disordered" evidence="1">
    <location>
        <begin position="145"/>
        <end position="187"/>
    </location>
</feature>
<comment type="caution">
    <text evidence="2">The sequence shown here is derived from an EMBL/GenBank/DDBJ whole genome shotgun (WGS) entry which is preliminary data.</text>
</comment>
<name>A0ABR1YQQ9_9PEZI</name>
<organism evidence="2 3">
    <name type="scientific">Phyllosticta capitalensis</name>
    <dbReference type="NCBI Taxonomy" id="121624"/>
    <lineage>
        <taxon>Eukaryota</taxon>
        <taxon>Fungi</taxon>
        <taxon>Dikarya</taxon>
        <taxon>Ascomycota</taxon>
        <taxon>Pezizomycotina</taxon>
        <taxon>Dothideomycetes</taxon>
        <taxon>Dothideomycetes incertae sedis</taxon>
        <taxon>Botryosphaeriales</taxon>
        <taxon>Phyllostictaceae</taxon>
        <taxon>Phyllosticta</taxon>
    </lineage>
</organism>